<protein>
    <submittedName>
        <fullName evidence="1">Uncharacterized protein</fullName>
    </submittedName>
</protein>
<evidence type="ECO:0000313" key="1">
    <source>
        <dbReference type="EMBL" id="TFK59028.1"/>
    </source>
</evidence>
<dbReference type="Proteomes" id="UP000308600">
    <property type="component" value="Unassembled WGS sequence"/>
</dbReference>
<reference evidence="1 2" key="1">
    <citation type="journal article" date="2019" name="Nat. Ecol. Evol.">
        <title>Megaphylogeny resolves global patterns of mushroom evolution.</title>
        <authorList>
            <person name="Varga T."/>
            <person name="Krizsan K."/>
            <person name="Foldi C."/>
            <person name="Dima B."/>
            <person name="Sanchez-Garcia M."/>
            <person name="Sanchez-Ramirez S."/>
            <person name="Szollosi G.J."/>
            <person name="Szarkandi J.G."/>
            <person name="Papp V."/>
            <person name="Albert L."/>
            <person name="Andreopoulos W."/>
            <person name="Angelini C."/>
            <person name="Antonin V."/>
            <person name="Barry K.W."/>
            <person name="Bougher N.L."/>
            <person name="Buchanan P."/>
            <person name="Buyck B."/>
            <person name="Bense V."/>
            <person name="Catcheside P."/>
            <person name="Chovatia M."/>
            <person name="Cooper J."/>
            <person name="Damon W."/>
            <person name="Desjardin D."/>
            <person name="Finy P."/>
            <person name="Geml J."/>
            <person name="Haridas S."/>
            <person name="Hughes K."/>
            <person name="Justo A."/>
            <person name="Karasinski D."/>
            <person name="Kautmanova I."/>
            <person name="Kiss B."/>
            <person name="Kocsube S."/>
            <person name="Kotiranta H."/>
            <person name="LaButti K.M."/>
            <person name="Lechner B.E."/>
            <person name="Liimatainen K."/>
            <person name="Lipzen A."/>
            <person name="Lukacs Z."/>
            <person name="Mihaltcheva S."/>
            <person name="Morgado L.N."/>
            <person name="Niskanen T."/>
            <person name="Noordeloos M.E."/>
            <person name="Ohm R.A."/>
            <person name="Ortiz-Santana B."/>
            <person name="Ovrebo C."/>
            <person name="Racz N."/>
            <person name="Riley R."/>
            <person name="Savchenko A."/>
            <person name="Shiryaev A."/>
            <person name="Soop K."/>
            <person name="Spirin V."/>
            <person name="Szebenyi C."/>
            <person name="Tomsovsky M."/>
            <person name="Tulloss R.E."/>
            <person name="Uehling J."/>
            <person name="Grigoriev I.V."/>
            <person name="Vagvolgyi C."/>
            <person name="Papp T."/>
            <person name="Martin F.M."/>
            <person name="Miettinen O."/>
            <person name="Hibbett D.S."/>
            <person name="Nagy L.G."/>
        </authorList>
    </citation>
    <scope>NUCLEOTIDE SEQUENCE [LARGE SCALE GENOMIC DNA]</scope>
    <source>
        <strain evidence="1 2">NL-1719</strain>
    </source>
</reference>
<name>A0ACD2ZZP4_9AGAR</name>
<organism evidence="1 2">
    <name type="scientific">Pluteus cervinus</name>
    <dbReference type="NCBI Taxonomy" id="181527"/>
    <lineage>
        <taxon>Eukaryota</taxon>
        <taxon>Fungi</taxon>
        <taxon>Dikarya</taxon>
        <taxon>Basidiomycota</taxon>
        <taxon>Agaricomycotina</taxon>
        <taxon>Agaricomycetes</taxon>
        <taxon>Agaricomycetidae</taxon>
        <taxon>Agaricales</taxon>
        <taxon>Pluteineae</taxon>
        <taxon>Pluteaceae</taxon>
        <taxon>Pluteus</taxon>
    </lineage>
</organism>
<sequence length="498" mass="57087">MAPTVQYASAPRIRPLRPEHPPSAPMTDHQREEATKAARESKTALDKDVAEWLDYTFAKVTELSKKHNKDEHYFYDLFFGGGLHMVNHHNKINAFNAFLSIKARDHRLVEGKESLKLEELQVLHLEEYHALDDAQRLAYVEQFKALKTTSVELQRPTPRSRIQDVSNVIRNIELLLVALQRRAGVQAMVCIFRNTAAYVMDLQWFFTNPEIKPYLPMAVGRRWDTSQVGARLEAFAIAGCDTARLFKTVQQKVEYYKMAIRNRVNQNLRQITGNSNIQMQYVHFESRIVIPYGIDIVGWNHPTFGNPSELSSSLDLLKKLYEALLSGKCKFVTLTEAEHDARTKEYEAKVVNGDNDIPQRQQRKDAGKKRGPNKRTKNRKAQDGTDDEESDEEEDDEDDEEEDNEDDEEPARTKSTRKKPTTKRCRTQAQDDDEDEEPTPPKTTRKKPAPKCGRKQAQDQDVPPPPAKRAQKEPAKPVAKRGRWTTSQPVVRDEAGVE</sequence>
<accession>A0ACD2ZZP4</accession>
<gene>
    <name evidence="1" type="ORF">BDN72DRAFT_906209</name>
</gene>
<keyword evidence="2" id="KW-1185">Reference proteome</keyword>
<proteinExistence type="predicted"/>
<dbReference type="EMBL" id="ML209103">
    <property type="protein sequence ID" value="TFK59028.1"/>
    <property type="molecule type" value="Genomic_DNA"/>
</dbReference>
<evidence type="ECO:0000313" key="2">
    <source>
        <dbReference type="Proteomes" id="UP000308600"/>
    </source>
</evidence>